<keyword evidence="6 10" id="KW-0560">Oxidoreductase</keyword>
<keyword evidence="4 9" id="KW-0349">Heme</keyword>
<evidence type="ECO:0000313" key="12">
    <source>
        <dbReference type="Proteomes" id="UP000053927"/>
    </source>
</evidence>
<organism evidence="11 12">
    <name type="scientific">Stereum hirsutum (strain FP-91666)</name>
    <name type="common">White-rot fungus</name>
    <dbReference type="NCBI Taxonomy" id="721885"/>
    <lineage>
        <taxon>Eukaryota</taxon>
        <taxon>Fungi</taxon>
        <taxon>Dikarya</taxon>
        <taxon>Basidiomycota</taxon>
        <taxon>Agaricomycotina</taxon>
        <taxon>Agaricomycetes</taxon>
        <taxon>Russulales</taxon>
        <taxon>Stereaceae</taxon>
        <taxon>Stereum</taxon>
    </lineage>
</organism>
<evidence type="ECO:0000256" key="2">
    <source>
        <dbReference type="ARBA" id="ARBA00005179"/>
    </source>
</evidence>
<dbReference type="KEGG" id="shs:STEHIDRAFT_163126"/>
<dbReference type="GO" id="GO:0020037">
    <property type="term" value="F:heme binding"/>
    <property type="evidence" value="ECO:0007669"/>
    <property type="project" value="InterPro"/>
</dbReference>
<proteinExistence type="inferred from homology"/>
<sequence>MFFDFSSISLATTSAAVISAFFVHKLYSRLTHIRSLSFLPGPDTASYLWGDSVDLKKARIGTRFPEWRKQYGPTYLIREPLMEPVLVLGDPKGALYVLNDASKYHRPDIDKQVLDILVGACCHLKVSMASLTRIPTLTEKKKLPGDDHARRRKRLAPALTPSSVKEISSIFFDLSHRLSENWEDKLSIENEALIDVSKQLHTFSLDAISMTMFAYNLSASTGTIPELLSNISNGPSQEDTMGSRFAALLISSFPSLLAIPNPMKTWATKLRTELGAIAKDVWDNGVDGVEVGMNAKVLEVLRQSSKNGETMTRDEAVAEIIGILFAGSETVANVMGELLYELAHKPEIQSKLRAELIAFEQKHGGPPTYNDIVGSGKSGLEYLEAVTRETMRCKAVLMDISRQTVEDDIIPLSTPLPGSGQTSIEVPAGTTISIPIREGLNIEPSIWGDNARDFVPERWLEEGVGERGVGIGGVLTFGDGAKVCIGRNFALAEFKILVSVLLCRFEFSPPKDAIPVDFYHLGGNTVKPKLRGRESEGVQLPLIIRRI</sequence>
<dbReference type="Pfam" id="PF00067">
    <property type="entry name" value="p450"/>
    <property type="match status" value="1"/>
</dbReference>
<dbReference type="eggNOG" id="KOG0157">
    <property type="taxonomic scope" value="Eukaryota"/>
</dbReference>
<dbReference type="GO" id="GO:0005506">
    <property type="term" value="F:iron ion binding"/>
    <property type="evidence" value="ECO:0007669"/>
    <property type="project" value="InterPro"/>
</dbReference>
<evidence type="ECO:0000256" key="5">
    <source>
        <dbReference type="ARBA" id="ARBA00022723"/>
    </source>
</evidence>
<dbReference type="PROSITE" id="PS00086">
    <property type="entry name" value="CYTOCHROME_P450"/>
    <property type="match status" value="1"/>
</dbReference>
<name>R7RZJ5_STEHR</name>
<reference evidence="12" key="1">
    <citation type="journal article" date="2012" name="Science">
        <title>The Paleozoic origin of enzymatic lignin decomposition reconstructed from 31 fungal genomes.</title>
        <authorList>
            <person name="Floudas D."/>
            <person name="Binder M."/>
            <person name="Riley R."/>
            <person name="Barry K."/>
            <person name="Blanchette R.A."/>
            <person name="Henrissat B."/>
            <person name="Martinez A.T."/>
            <person name="Otillar R."/>
            <person name="Spatafora J.W."/>
            <person name="Yadav J.S."/>
            <person name="Aerts A."/>
            <person name="Benoit I."/>
            <person name="Boyd A."/>
            <person name="Carlson A."/>
            <person name="Copeland A."/>
            <person name="Coutinho P.M."/>
            <person name="de Vries R.P."/>
            <person name="Ferreira P."/>
            <person name="Findley K."/>
            <person name="Foster B."/>
            <person name="Gaskell J."/>
            <person name="Glotzer D."/>
            <person name="Gorecki P."/>
            <person name="Heitman J."/>
            <person name="Hesse C."/>
            <person name="Hori C."/>
            <person name="Igarashi K."/>
            <person name="Jurgens J.A."/>
            <person name="Kallen N."/>
            <person name="Kersten P."/>
            <person name="Kohler A."/>
            <person name="Kuees U."/>
            <person name="Kumar T.K.A."/>
            <person name="Kuo A."/>
            <person name="LaButti K."/>
            <person name="Larrondo L.F."/>
            <person name="Lindquist E."/>
            <person name="Ling A."/>
            <person name="Lombard V."/>
            <person name="Lucas S."/>
            <person name="Lundell T."/>
            <person name="Martin R."/>
            <person name="McLaughlin D.J."/>
            <person name="Morgenstern I."/>
            <person name="Morin E."/>
            <person name="Murat C."/>
            <person name="Nagy L.G."/>
            <person name="Nolan M."/>
            <person name="Ohm R.A."/>
            <person name="Patyshakuliyeva A."/>
            <person name="Rokas A."/>
            <person name="Ruiz-Duenas F.J."/>
            <person name="Sabat G."/>
            <person name="Salamov A."/>
            <person name="Samejima M."/>
            <person name="Schmutz J."/>
            <person name="Slot J.C."/>
            <person name="St John F."/>
            <person name="Stenlid J."/>
            <person name="Sun H."/>
            <person name="Sun S."/>
            <person name="Syed K."/>
            <person name="Tsang A."/>
            <person name="Wiebenga A."/>
            <person name="Young D."/>
            <person name="Pisabarro A."/>
            <person name="Eastwood D.C."/>
            <person name="Martin F."/>
            <person name="Cullen D."/>
            <person name="Grigoriev I.V."/>
            <person name="Hibbett D.S."/>
        </authorList>
    </citation>
    <scope>NUCLEOTIDE SEQUENCE [LARGE SCALE GENOMIC DNA]</scope>
    <source>
        <strain evidence="12">FP-91666</strain>
    </source>
</reference>
<dbReference type="PRINTS" id="PR00385">
    <property type="entry name" value="P450"/>
</dbReference>
<dbReference type="InterPro" id="IPR050121">
    <property type="entry name" value="Cytochrome_P450_monoxygenase"/>
</dbReference>
<accession>R7RZJ5</accession>
<comment type="pathway">
    <text evidence="2">Secondary metabolite biosynthesis.</text>
</comment>
<dbReference type="OrthoDB" id="1470350at2759"/>
<comment type="similarity">
    <text evidence="3 10">Belongs to the cytochrome P450 family.</text>
</comment>
<evidence type="ECO:0000256" key="4">
    <source>
        <dbReference type="ARBA" id="ARBA00022617"/>
    </source>
</evidence>
<dbReference type="PANTHER" id="PTHR24305:SF166">
    <property type="entry name" value="CYTOCHROME P450 12A4, MITOCHONDRIAL-RELATED"/>
    <property type="match status" value="1"/>
</dbReference>
<dbReference type="GO" id="GO:0004497">
    <property type="term" value="F:monooxygenase activity"/>
    <property type="evidence" value="ECO:0007669"/>
    <property type="project" value="UniProtKB-KW"/>
</dbReference>
<dbReference type="Gene3D" id="1.10.630.10">
    <property type="entry name" value="Cytochrome P450"/>
    <property type="match status" value="1"/>
</dbReference>
<keyword evidence="5 9" id="KW-0479">Metal-binding</keyword>
<protein>
    <submittedName>
        <fullName evidence="11">Cytochrome P450</fullName>
    </submittedName>
</protein>
<dbReference type="PANTHER" id="PTHR24305">
    <property type="entry name" value="CYTOCHROME P450"/>
    <property type="match status" value="1"/>
</dbReference>
<evidence type="ECO:0000256" key="9">
    <source>
        <dbReference type="PIRSR" id="PIRSR602401-1"/>
    </source>
</evidence>
<evidence type="ECO:0000256" key="10">
    <source>
        <dbReference type="RuleBase" id="RU000461"/>
    </source>
</evidence>
<dbReference type="InterPro" id="IPR001128">
    <property type="entry name" value="Cyt_P450"/>
</dbReference>
<keyword evidence="12" id="KW-1185">Reference proteome</keyword>
<dbReference type="Proteomes" id="UP000053927">
    <property type="component" value="Unassembled WGS sequence"/>
</dbReference>
<dbReference type="RefSeq" id="XP_007310851.1">
    <property type="nucleotide sequence ID" value="XM_007310789.1"/>
</dbReference>
<evidence type="ECO:0000256" key="6">
    <source>
        <dbReference type="ARBA" id="ARBA00023002"/>
    </source>
</evidence>
<dbReference type="GO" id="GO:0016705">
    <property type="term" value="F:oxidoreductase activity, acting on paired donors, with incorporation or reduction of molecular oxygen"/>
    <property type="evidence" value="ECO:0007669"/>
    <property type="project" value="InterPro"/>
</dbReference>
<dbReference type="GeneID" id="18802233"/>
<dbReference type="InterPro" id="IPR002401">
    <property type="entry name" value="Cyt_P450_E_grp-I"/>
</dbReference>
<dbReference type="InterPro" id="IPR017972">
    <property type="entry name" value="Cyt_P450_CS"/>
</dbReference>
<dbReference type="InterPro" id="IPR036396">
    <property type="entry name" value="Cyt_P450_sf"/>
</dbReference>
<evidence type="ECO:0000313" key="11">
    <source>
        <dbReference type="EMBL" id="EIM80258.1"/>
    </source>
</evidence>
<feature type="binding site" description="axial binding residue" evidence="9">
    <location>
        <position position="484"/>
    </location>
    <ligand>
        <name>heme</name>
        <dbReference type="ChEBI" id="CHEBI:30413"/>
    </ligand>
    <ligandPart>
        <name>Fe</name>
        <dbReference type="ChEBI" id="CHEBI:18248"/>
    </ligandPart>
</feature>
<evidence type="ECO:0000256" key="1">
    <source>
        <dbReference type="ARBA" id="ARBA00001971"/>
    </source>
</evidence>
<gene>
    <name evidence="11" type="ORF">STEHIDRAFT_163126</name>
</gene>
<dbReference type="OMA" id="MTMFAYN"/>
<dbReference type="SUPFAM" id="SSF48264">
    <property type="entry name" value="Cytochrome P450"/>
    <property type="match status" value="1"/>
</dbReference>
<keyword evidence="7 9" id="KW-0408">Iron</keyword>
<dbReference type="AlphaFoldDB" id="R7RZJ5"/>
<comment type="cofactor">
    <cofactor evidence="1 9">
        <name>heme</name>
        <dbReference type="ChEBI" id="CHEBI:30413"/>
    </cofactor>
</comment>
<evidence type="ECO:0000256" key="3">
    <source>
        <dbReference type="ARBA" id="ARBA00010617"/>
    </source>
</evidence>
<keyword evidence="8 10" id="KW-0503">Monooxygenase</keyword>
<dbReference type="PRINTS" id="PR00463">
    <property type="entry name" value="EP450I"/>
</dbReference>
<dbReference type="EMBL" id="JH687399">
    <property type="protein sequence ID" value="EIM80258.1"/>
    <property type="molecule type" value="Genomic_DNA"/>
</dbReference>
<evidence type="ECO:0000256" key="8">
    <source>
        <dbReference type="ARBA" id="ARBA00023033"/>
    </source>
</evidence>
<evidence type="ECO:0000256" key="7">
    <source>
        <dbReference type="ARBA" id="ARBA00023004"/>
    </source>
</evidence>